<dbReference type="SUPFAM" id="SSF63380">
    <property type="entry name" value="Riboflavin synthase domain-like"/>
    <property type="match status" value="1"/>
</dbReference>
<evidence type="ECO:0000256" key="4">
    <source>
        <dbReference type="ARBA" id="ARBA00022723"/>
    </source>
</evidence>
<dbReference type="KEGG" id="parq:DSM112329_02200"/>
<evidence type="ECO:0000256" key="8">
    <source>
        <dbReference type="ARBA" id="ARBA00023014"/>
    </source>
</evidence>
<evidence type="ECO:0000256" key="7">
    <source>
        <dbReference type="ARBA" id="ARBA00023004"/>
    </source>
</evidence>
<dbReference type="PROSITE" id="PS51384">
    <property type="entry name" value="FAD_FR"/>
    <property type="match status" value="1"/>
</dbReference>
<dbReference type="InterPro" id="IPR001041">
    <property type="entry name" value="2Fe-2S_ferredoxin-type"/>
</dbReference>
<evidence type="ECO:0000256" key="3">
    <source>
        <dbReference type="ARBA" id="ARBA00022714"/>
    </source>
</evidence>
<dbReference type="InterPro" id="IPR008333">
    <property type="entry name" value="Cbr1-like_FAD-bd_dom"/>
</dbReference>
<dbReference type="SUPFAM" id="SSF54292">
    <property type="entry name" value="2Fe-2S ferredoxin-like"/>
    <property type="match status" value="1"/>
</dbReference>
<dbReference type="EC" id="1.-.-.-" evidence="11"/>
<dbReference type="GO" id="GO:0016491">
    <property type="term" value="F:oxidoreductase activity"/>
    <property type="evidence" value="ECO:0007669"/>
    <property type="project" value="UniProtKB-KW"/>
</dbReference>
<dbReference type="GO" id="GO:0051537">
    <property type="term" value="F:2 iron, 2 sulfur cluster binding"/>
    <property type="evidence" value="ECO:0007669"/>
    <property type="project" value="UniProtKB-KW"/>
</dbReference>
<dbReference type="CDD" id="cd00207">
    <property type="entry name" value="fer2"/>
    <property type="match status" value="1"/>
</dbReference>
<dbReference type="PANTHER" id="PTHR47354:SF6">
    <property type="entry name" value="NADH OXIDOREDUCTASE HCR"/>
    <property type="match status" value="1"/>
</dbReference>
<dbReference type="InterPro" id="IPR039261">
    <property type="entry name" value="FNR_nucleotide-bd"/>
</dbReference>
<keyword evidence="6 11" id="KW-0560">Oxidoreductase</keyword>
<evidence type="ECO:0000256" key="1">
    <source>
        <dbReference type="ARBA" id="ARBA00001974"/>
    </source>
</evidence>
<dbReference type="InterPro" id="IPR017927">
    <property type="entry name" value="FAD-bd_FR_type"/>
</dbReference>
<dbReference type="AlphaFoldDB" id="A0AAU7AUM4"/>
<evidence type="ECO:0000313" key="11">
    <source>
        <dbReference type="EMBL" id="XAY05351.1"/>
    </source>
</evidence>
<sequence>MAESGLRPVVPRWQRALLRGVAPLTSPRTPDDYVQMLNPRWSSRELRGTVERVDAETADATTLTIRPCRPWPGHQAGQYLRIGVDIDGVRHWRAYSLSSDAGRTDGLLQITVKRVAGGAVSPYLTSVVRPGTIVTLGGVEGTFTLPDPAAGPLLLLTAGSGVTPVMAILRGLDARGALDDVVHVHSAPTAETTIFAAALTAFDARHPGLTLHVRHTRADGRLAPDGLDTLVPDWRTRQTLACGPASMLAALSAHWDAAGLRSRLRLEHFAPHLEPGVGGTGGTVTLTRSGVTAFAEGGQPLLAAAEDAGVAAPFGCRMGICQTCVRRLVSGRVRDLRTGEVHGEPGRFIRTCVNAAEGPVELEL</sequence>
<reference evidence="11" key="1">
    <citation type="submission" date="2022-12" db="EMBL/GenBank/DDBJ databases">
        <title>Paraconexibacter alkalitolerans sp. nov. and Baekduia alba sp. nov., isolated from soil and emended description of the genera Paraconexibacter (Chun et al., 2020) and Baekduia (An et al., 2020).</title>
        <authorList>
            <person name="Vieira S."/>
            <person name="Huber K.J."/>
            <person name="Geppert A."/>
            <person name="Wolf J."/>
            <person name="Neumann-Schaal M."/>
            <person name="Muesken M."/>
            <person name="Overmann J."/>
        </authorList>
    </citation>
    <scope>NUCLEOTIDE SEQUENCE</scope>
    <source>
        <strain evidence="11">AEG42_29</strain>
    </source>
</reference>
<dbReference type="Pfam" id="PF00111">
    <property type="entry name" value="Fer2"/>
    <property type="match status" value="1"/>
</dbReference>
<dbReference type="Gene3D" id="3.40.50.80">
    <property type="entry name" value="Nucleotide-binding domain of ferredoxin-NADP reductase (FNR) module"/>
    <property type="match status" value="1"/>
</dbReference>
<keyword evidence="4" id="KW-0479">Metal-binding</keyword>
<protein>
    <submittedName>
        <fullName evidence="11">NADPH oxidoreductase</fullName>
        <ecNumber evidence="11">1.-.-.-</ecNumber>
    </submittedName>
</protein>
<feature type="domain" description="2Fe-2S ferredoxin-type" evidence="9">
    <location>
        <begin position="282"/>
        <end position="364"/>
    </location>
</feature>
<dbReference type="InterPro" id="IPR036010">
    <property type="entry name" value="2Fe-2S_ferredoxin-like_sf"/>
</dbReference>
<dbReference type="Pfam" id="PF00970">
    <property type="entry name" value="FAD_binding_6"/>
    <property type="match status" value="1"/>
</dbReference>
<evidence type="ECO:0000259" key="9">
    <source>
        <dbReference type="PROSITE" id="PS51085"/>
    </source>
</evidence>
<proteinExistence type="predicted"/>
<dbReference type="InterPro" id="IPR017938">
    <property type="entry name" value="Riboflavin_synthase-like_b-brl"/>
</dbReference>
<dbReference type="Gene3D" id="3.10.20.30">
    <property type="match status" value="1"/>
</dbReference>
<evidence type="ECO:0000256" key="6">
    <source>
        <dbReference type="ARBA" id="ARBA00023002"/>
    </source>
</evidence>
<keyword evidence="5" id="KW-0274">FAD</keyword>
<dbReference type="SUPFAM" id="SSF52343">
    <property type="entry name" value="Ferredoxin reductase-like, C-terminal NADP-linked domain"/>
    <property type="match status" value="1"/>
</dbReference>
<keyword evidence="7" id="KW-0408">Iron</keyword>
<accession>A0AAU7AUM4</accession>
<evidence type="ECO:0000256" key="2">
    <source>
        <dbReference type="ARBA" id="ARBA00022630"/>
    </source>
</evidence>
<comment type="cofactor">
    <cofactor evidence="1">
        <name>FAD</name>
        <dbReference type="ChEBI" id="CHEBI:57692"/>
    </cofactor>
</comment>
<evidence type="ECO:0000256" key="5">
    <source>
        <dbReference type="ARBA" id="ARBA00022827"/>
    </source>
</evidence>
<feature type="domain" description="FAD-binding FR-type" evidence="10">
    <location>
        <begin position="43"/>
        <end position="146"/>
    </location>
</feature>
<dbReference type="InterPro" id="IPR012675">
    <property type="entry name" value="Beta-grasp_dom_sf"/>
</dbReference>
<gene>
    <name evidence="11" type="ORF">DSM112329_02200</name>
</gene>
<organism evidence="11">
    <name type="scientific">Paraconexibacter sp. AEG42_29</name>
    <dbReference type="NCBI Taxonomy" id="2997339"/>
    <lineage>
        <taxon>Bacteria</taxon>
        <taxon>Bacillati</taxon>
        <taxon>Actinomycetota</taxon>
        <taxon>Thermoleophilia</taxon>
        <taxon>Solirubrobacterales</taxon>
        <taxon>Paraconexibacteraceae</taxon>
        <taxon>Paraconexibacter</taxon>
    </lineage>
</organism>
<name>A0AAU7AUM4_9ACTN</name>
<keyword evidence="8" id="KW-0411">Iron-sulfur</keyword>
<keyword evidence="2" id="KW-0285">Flavoprotein</keyword>
<dbReference type="EMBL" id="CP114014">
    <property type="protein sequence ID" value="XAY05351.1"/>
    <property type="molecule type" value="Genomic_DNA"/>
</dbReference>
<dbReference type="RefSeq" id="WP_354701861.1">
    <property type="nucleotide sequence ID" value="NZ_CP114014.1"/>
</dbReference>
<dbReference type="CDD" id="cd06216">
    <property type="entry name" value="FNR_iron_sulfur_binding_2"/>
    <property type="match status" value="1"/>
</dbReference>
<dbReference type="GO" id="GO:0046872">
    <property type="term" value="F:metal ion binding"/>
    <property type="evidence" value="ECO:0007669"/>
    <property type="project" value="UniProtKB-KW"/>
</dbReference>
<dbReference type="Gene3D" id="2.40.30.10">
    <property type="entry name" value="Translation factors"/>
    <property type="match status" value="1"/>
</dbReference>
<dbReference type="PANTHER" id="PTHR47354">
    <property type="entry name" value="NADH OXIDOREDUCTASE HCR"/>
    <property type="match status" value="1"/>
</dbReference>
<evidence type="ECO:0000259" key="10">
    <source>
        <dbReference type="PROSITE" id="PS51384"/>
    </source>
</evidence>
<keyword evidence="3" id="KW-0001">2Fe-2S</keyword>
<dbReference type="InterPro" id="IPR050415">
    <property type="entry name" value="MRET"/>
</dbReference>
<dbReference type="PROSITE" id="PS51085">
    <property type="entry name" value="2FE2S_FER_2"/>
    <property type="match status" value="1"/>
</dbReference>